<dbReference type="AlphaFoldDB" id="D9SX40"/>
<evidence type="ECO:0000313" key="5">
    <source>
        <dbReference type="EMBL" id="ADL51401.1"/>
    </source>
</evidence>
<keyword evidence="2 4" id="KW-0813">Transport</keyword>
<evidence type="ECO:0000256" key="3">
    <source>
        <dbReference type="ARBA" id="ARBA00023065"/>
    </source>
</evidence>
<keyword evidence="4" id="KW-0066">ATP synthesis</keyword>
<dbReference type="InterPro" id="IPR038495">
    <property type="entry name" value="ATPase_E_C"/>
</dbReference>
<dbReference type="OrthoDB" id="1749765at2"/>
<reference evidence="5 6" key="1">
    <citation type="submission" date="2010-08" db="EMBL/GenBank/DDBJ databases">
        <title>Complete sequence of Clostridium cellulovorans 743B.</title>
        <authorList>
            <consortium name="US DOE Joint Genome Institute"/>
            <person name="Lucas S."/>
            <person name="Copeland A."/>
            <person name="Lapidus A."/>
            <person name="Cheng J.-F."/>
            <person name="Bruce D."/>
            <person name="Goodwin L."/>
            <person name="Pitluck S."/>
            <person name="Chertkov O."/>
            <person name="Detter J.C."/>
            <person name="Han C."/>
            <person name="Tapia R."/>
            <person name="Land M."/>
            <person name="Hauser L."/>
            <person name="Chang Y.-J."/>
            <person name="Jeffries C."/>
            <person name="Kyrpides N."/>
            <person name="Ivanova N."/>
            <person name="Mikhailova N."/>
            <person name="Hemme C.L."/>
            <person name="Woyke T."/>
        </authorList>
    </citation>
    <scope>NUCLEOTIDE SEQUENCE [LARGE SCALE GENOMIC DNA]</scope>
    <source>
        <strain evidence="6">ATCC 35296 / DSM 3052 / OCM 3 / 743B</strain>
    </source>
</reference>
<dbReference type="EMBL" id="CP002160">
    <property type="protein sequence ID" value="ADL51401.1"/>
    <property type="molecule type" value="Genomic_DNA"/>
</dbReference>
<comment type="function">
    <text evidence="4">Produces ATP from ADP in the presence of a proton gradient across the membrane.</text>
</comment>
<dbReference type="Gene3D" id="3.30.2320.30">
    <property type="entry name" value="ATP synthase, E subunit, C-terminal"/>
    <property type="match status" value="1"/>
</dbReference>
<dbReference type="InterPro" id="IPR002842">
    <property type="entry name" value="ATPase_V1_Esu"/>
</dbReference>
<accession>D9SX40</accession>
<dbReference type="RefSeq" id="WP_010077386.1">
    <property type="nucleotide sequence ID" value="NC_014393.1"/>
</dbReference>
<dbReference type="GO" id="GO:0005524">
    <property type="term" value="F:ATP binding"/>
    <property type="evidence" value="ECO:0007669"/>
    <property type="project" value="UniProtKB-UniRule"/>
</dbReference>
<dbReference type="Proteomes" id="UP000002730">
    <property type="component" value="Chromosome"/>
</dbReference>
<evidence type="ECO:0000313" key="6">
    <source>
        <dbReference type="Proteomes" id="UP000002730"/>
    </source>
</evidence>
<dbReference type="GO" id="GO:0046961">
    <property type="term" value="F:proton-transporting ATPase activity, rotational mechanism"/>
    <property type="evidence" value="ECO:0007669"/>
    <property type="project" value="InterPro"/>
</dbReference>
<name>D9SX40_CLOC7</name>
<dbReference type="SUPFAM" id="SSF160527">
    <property type="entry name" value="V-type ATPase subunit E-like"/>
    <property type="match status" value="1"/>
</dbReference>
<dbReference type="GO" id="GO:0033178">
    <property type="term" value="C:proton-transporting two-sector ATPase complex, catalytic domain"/>
    <property type="evidence" value="ECO:0007669"/>
    <property type="project" value="InterPro"/>
</dbReference>
<dbReference type="GO" id="GO:0046933">
    <property type="term" value="F:proton-transporting ATP synthase activity, rotational mechanism"/>
    <property type="evidence" value="ECO:0007669"/>
    <property type="project" value="UniProtKB-UniRule"/>
</dbReference>
<dbReference type="HAMAP" id="MF_00311">
    <property type="entry name" value="ATP_synth_E_arch"/>
    <property type="match status" value="1"/>
</dbReference>
<dbReference type="Pfam" id="PF01991">
    <property type="entry name" value="vATP-synt_E"/>
    <property type="match status" value="1"/>
</dbReference>
<proteinExistence type="inferred from homology"/>
<dbReference type="KEGG" id="ccb:Clocel_1657"/>
<sequence>MSNIKNITEKILKDSEHQAIAIIKASEVEAEKIITKKISEAKSIAENILAKAEVEGKSKRDRIISNNQLKIRNEKLAAKQQVIEEIYKDALEELQKLNGDDYRKFIIDKVLSMELEGDEKLILSHKDTVDEDNIIADINSRFKAKGKKHNISLGERRNNFTGGFIIEKDGIEINNTFEALINLMKEELEFEVAKVLFS</sequence>
<dbReference type="HOGENOM" id="CLU_105846_0_0_9"/>
<keyword evidence="3 4" id="KW-0406">Ion transport</keyword>
<comment type="similarity">
    <text evidence="1 4">Belongs to the V-ATPase E subunit family.</text>
</comment>
<evidence type="ECO:0000256" key="2">
    <source>
        <dbReference type="ARBA" id="ARBA00022448"/>
    </source>
</evidence>
<dbReference type="eggNOG" id="COG1390">
    <property type="taxonomic scope" value="Bacteria"/>
</dbReference>
<protein>
    <recommendedName>
        <fullName evidence="4">V-type proton ATPase subunit E</fullName>
    </recommendedName>
    <alternativeName>
        <fullName evidence="4">V-ATPase subunit E</fullName>
    </alternativeName>
</protein>
<evidence type="ECO:0000256" key="1">
    <source>
        <dbReference type="ARBA" id="ARBA00005901"/>
    </source>
</evidence>
<keyword evidence="6" id="KW-1185">Reference proteome</keyword>
<organism evidence="5 6">
    <name type="scientific">Clostridium cellulovorans (strain ATCC 35296 / DSM 3052 / OCM 3 / 743B)</name>
    <dbReference type="NCBI Taxonomy" id="573061"/>
    <lineage>
        <taxon>Bacteria</taxon>
        <taxon>Bacillati</taxon>
        <taxon>Bacillota</taxon>
        <taxon>Clostridia</taxon>
        <taxon>Eubacteriales</taxon>
        <taxon>Clostridiaceae</taxon>
        <taxon>Clostridium</taxon>
    </lineage>
</organism>
<keyword evidence="4" id="KW-0375">Hydrogen ion transport</keyword>
<evidence type="ECO:0000256" key="4">
    <source>
        <dbReference type="HAMAP-Rule" id="MF_00311"/>
    </source>
</evidence>
<dbReference type="GO" id="GO:0042777">
    <property type="term" value="P:proton motive force-driven plasma membrane ATP synthesis"/>
    <property type="evidence" value="ECO:0007669"/>
    <property type="project" value="UniProtKB-UniRule"/>
</dbReference>
<gene>
    <name evidence="4" type="primary">atpE</name>
    <name evidence="5" type="ordered locus">Clocel_1657</name>
</gene>
<dbReference type="STRING" id="573061.Clocel_1657"/>